<keyword evidence="1" id="KW-0812">Transmembrane</keyword>
<accession>A0A0D2NBN3</accession>
<keyword evidence="1" id="KW-1133">Transmembrane helix</keyword>
<keyword evidence="3" id="KW-1185">Reference proteome</keyword>
<dbReference type="EMBL" id="KN817619">
    <property type="protein sequence ID" value="KJA16564.1"/>
    <property type="molecule type" value="Genomic_DNA"/>
</dbReference>
<evidence type="ECO:0000256" key="1">
    <source>
        <dbReference type="SAM" id="Phobius"/>
    </source>
</evidence>
<sequence length="79" mass="8643">MSRCSARSSVPKSRVRAHIFAPPVLVLGVVSFIGFNVGDITILVHNRKDFDGSSVRYLALIFRPAVRLCAVCSGRSLRV</sequence>
<dbReference type="AlphaFoldDB" id="A0A0D2NBN3"/>
<feature type="transmembrane region" description="Helical" evidence="1">
    <location>
        <begin position="20"/>
        <end position="45"/>
    </location>
</feature>
<protein>
    <submittedName>
        <fullName evidence="2">Uncharacterized protein</fullName>
    </submittedName>
</protein>
<gene>
    <name evidence="2" type="ORF">HYPSUDRAFT_289734</name>
</gene>
<reference evidence="3" key="1">
    <citation type="submission" date="2014-04" db="EMBL/GenBank/DDBJ databases">
        <title>Evolutionary Origins and Diversification of the Mycorrhizal Mutualists.</title>
        <authorList>
            <consortium name="DOE Joint Genome Institute"/>
            <consortium name="Mycorrhizal Genomics Consortium"/>
            <person name="Kohler A."/>
            <person name="Kuo A."/>
            <person name="Nagy L.G."/>
            <person name="Floudas D."/>
            <person name="Copeland A."/>
            <person name="Barry K.W."/>
            <person name="Cichocki N."/>
            <person name="Veneault-Fourrey C."/>
            <person name="LaButti K."/>
            <person name="Lindquist E.A."/>
            <person name="Lipzen A."/>
            <person name="Lundell T."/>
            <person name="Morin E."/>
            <person name="Murat C."/>
            <person name="Riley R."/>
            <person name="Ohm R."/>
            <person name="Sun H."/>
            <person name="Tunlid A."/>
            <person name="Henrissat B."/>
            <person name="Grigoriev I.V."/>
            <person name="Hibbett D.S."/>
            <person name="Martin F."/>
        </authorList>
    </citation>
    <scope>NUCLEOTIDE SEQUENCE [LARGE SCALE GENOMIC DNA]</scope>
    <source>
        <strain evidence="3">FD-334 SS-4</strain>
    </source>
</reference>
<dbReference type="Proteomes" id="UP000054270">
    <property type="component" value="Unassembled WGS sequence"/>
</dbReference>
<organism evidence="2 3">
    <name type="scientific">Hypholoma sublateritium (strain FD-334 SS-4)</name>
    <dbReference type="NCBI Taxonomy" id="945553"/>
    <lineage>
        <taxon>Eukaryota</taxon>
        <taxon>Fungi</taxon>
        <taxon>Dikarya</taxon>
        <taxon>Basidiomycota</taxon>
        <taxon>Agaricomycotina</taxon>
        <taxon>Agaricomycetes</taxon>
        <taxon>Agaricomycetidae</taxon>
        <taxon>Agaricales</taxon>
        <taxon>Agaricineae</taxon>
        <taxon>Strophariaceae</taxon>
        <taxon>Hypholoma</taxon>
    </lineage>
</organism>
<proteinExistence type="predicted"/>
<name>A0A0D2NBN3_HYPSF</name>
<keyword evidence="1" id="KW-0472">Membrane</keyword>
<evidence type="ECO:0000313" key="3">
    <source>
        <dbReference type="Proteomes" id="UP000054270"/>
    </source>
</evidence>
<evidence type="ECO:0000313" key="2">
    <source>
        <dbReference type="EMBL" id="KJA16564.1"/>
    </source>
</evidence>